<keyword evidence="5 6" id="KW-0472">Membrane</keyword>
<evidence type="ECO:0000256" key="6">
    <source>
        <dbReference type="PROSITE-ProRule" id="PRU01087"/>
    </source>
</evidence>
<feature type="transmembrane region" description="Helical" evidence="7">
    <location>
        <begin position="15"/>
        <end position="39"/>
    </location>
</feature>
<evidence type="ECO:0000256" key="4">
    <source>
        <dbReference type="ARBA" id="ARBA00022989"/>
    </source>
</evidence>
<sequence length="288" mass="31550">MSTTLTASGSFTADVPTILCVAVTLSLLPIAGLLTILLIPSTSAKCHRILFCWHAYDALTHFIVEGSFLYNCFFTYTTIDSATARHIRNSPFLNHPQRLYGAAYGTGPMARLWQEYGKADSRWLGADAGIVSLELLTVFLGGPAATYICYLVYKSSSSSSLSTAQWAKCQFRMWFVAAGLAVAELYGGFMTFAPEWLTGKFEVGSVGHSILQTLTLKPYEIGQRKSLIDKIGMSHGKVSLRKHRMFHASRISHSQADSNHQEVSIIHWLVSALSPSVMAMEDGSGSFC</sequence>
<dbReference type="GO" id="GO:0016125">
    <property type="term" value="P:sterol metabolic process"/>
    <property type="evidence" value="ECO:0007669"/>
    <property type="project" value="InterPro"/>
</dbReference>
<feature type="domain" description="EXPERA" evidence="8">
    <location>
        <begin position="46"/>
        <end position="216"/>
    </location>
</feature>
<comment type="similarity">
    <text evidence="2">Belongs to the EBP family.</text>
</comment>
<feature type="transmembrane region" description="Helical" evidence="7">
    <location>
        <begin position="128"/>
        <end position="153"/>
    </location>
</feature>
<dbReference type="PANTHER" id="PTHR14207:SF1">
    <property type="entry name" value="EMOPAMIL-BINDING PROTEIN-LIKE"/>
    <property type="match status" value="1"/>
</dbReference>
<dbReference type="GO" id="GO:0016020">
    <property type="term" value="C:membrane"/>
    <property type="evidence" value="ECO:0007669"/>
    <property type="project" value="UniProtKB-SubCell"/>
</dbReference>
<dbReference type="PANTHER" id="PTHR14207">
    <property type="entry name" value="STEROL ISOMERASE"/>
    <property type="match status" value="1"/>
</dbReference>
<organism evidence="9 10">
    <name type="scientific">Paracoccidioides brasiliensis</name>
    <dbReference type="NCBI Taxonomy" id="121759"/>
    <lineage>
        <taxon>Eukaryota</taxon>
        <taxon>Fungi</taxon>
        <taxon>Dikarya</taxon>
        <taxon>Ascomycota</taxon>
        <taxon>Pezizomycotina</taxon>
        <taxon>Eurotiomycetes</taxon>
        <taxon>Eurotiomycetidae</taxon>
        <taxon>Onygenales</taxon>
        <taxon>Ajellomycetaceae</taxon>
        <taxon>Paracoccidioides</taxon>
    </lineage>
</organism>
<name>A0A1D2J851_PARBR</name>
<dbReference type="Proteomes" id="UP000242814">
    <property type="component" value="Unassembled WGS sequence"/>
</dbReference>
<dbReference type="EMBL" id="LZYO01000317">
    <property type="protein sequence ID" value="ODH18854.1"/>
    <property type="molecule type" value="Genomic_DNA"/>
</dbReference>
<dbReference type="PROSITE" id="PS51751">
    <property type="entry name" value="EXPERA"/>
    <property type="match status" value="1"/>
</dbReference>
<comment type="subcellular location">
    <subcellularLocation>
        <location evidence="1">Membrane</location>
        <topology evidence="1">Multi-pass membrane protein</topology>
    </subcellularLocation>
</comment>
<evidence type="ECO:0000256" key="2">
    <source>
        <dbReference type="ARBA" id="ARBA00008337"/>
    </source>
</evidence>
<evidence type="ECO:0000313" key="9">
    <source>
        <dbReference type="EMBL" id="ODH18854.1"/>
    </source>
</evidence>
<gene>
    <name evidence="9" type="ORF">ACO22_06191</name>
</gene>
<dbReference type="VEuPathDB" id="FungiDB:PADG_07125"/>
<evidence type="ECO:0000256" key="1">
    <source>
        <dbReference type="ARBA" id="ARBA00004141"/>
    </source>
</evidence>
<dbReference type="InterPro" id="IPR033118">
    <property type="entry name" value="EXPERA"/>
</dbReference>
<dbReference type="AlphaFoldDB" id="A0A1D2J851"/>
<dbReference type="InterPro" id="IPR007905">
    <property type="entry name" value="EBP"/>
</dbReference>
<evidence type="ECO:0000256" key="7">
    <source>
        <dbReference type="SAM" id="Phobius"/>
    </source>
</evidence>
<keyword evidence="3 6" id="KW-0812">Transmembrane</keyword>
<reference evidence="9 10" key="1">
    <citation type="submission" date="2016-06" db="EMBL/GenBank/DDBJ databases">
        <authorList>
            <person name="Kjaerup R.B."/>
            <person name="Dalgaard T.S."/>
            <person name="Juul-Madsen H.R."/>
        </authorList>
    </citation>
    <scope>NUCLEOTIDE SEQUENCE [LARGE SCALE GENOMIC DNA]</scope>
    <source>
        <strain evidence="9 10">Pb300</strain>
    </source>
</reference>
<protein>
    <recommendedName>
        <fullName evidence="8">EXPERA domain-containing protein</fullName>
    </recommendedName>
</protein>
<dbReference type="GO" id="GO:0047750">
    <property type="term" value="F:cholestenol delta-isomerase activity"/>
    <property type="evidence" value="ECO:0007669"/>
    <property type="project" value="InterPro"/>
</dbReference>
<dbReference type="Pfam" id="PF05241">
    <property type="entry name" value="EBP"/>
    <property type="match status" value="1"/>
</dbReference>
<proteinExistence type="inferred from homology"/>
<evidence type="ECO:0000256" key="3">
    <source>
        <dbReference type="ARBA" id="ARBA00022692"/>
    </source>
</evidence>
<comment type="caution">
    <text evidence="9">The sequence shown here is derived from an EMBL/GenBank/DDBJ whole genome shotgun (WGS) entry which is preliminary data.</text>
</comment>
<evidence type="ECO:0000313" key="10">
    <source>
        <dbReference type="Proteomes" id="UP000242814"/>
    </source>
</evidence>
<feature type="transmembrane region" description="Helical" evidence="7">
    <location>
        <begin position="173"/>
        <end position="193"/>
    </location>
</feature>
<accession>A0A1D2J851</accession>
<dbReference type="VEuPathDB" id="FungiDB:PABG_05157"/>
<evidence type="ECO:0000259" key="8">
    <source>
        <dbReference type="PROSITE" id="PS51751"/>
    </source>
</evidence>
<keyword evidence="4 6" id="KW-1133">Transmembrane helix</keyword>
<dbReference type="GO" id="GO:0005783">
    <property type="term" value="C:endoplasmic reticulum"/>
    <property type="evidence" value="ECO:0007669"/>
    <property type="project" value="TreeGrafter"/>
</dbReference>
<evidence type="ECO:0000256" key="5">
    <source>
        <dbReference type="ARBA" id="ARBA00023136"/>
    </source>
</evidence>